<keyword evidence="3" id="KW-1185">Reference proteome</keyword>
<feature type="domain" description="Heterokaryon incompatibility" evidence="1">
    <location>
        <begin position="24"/>
        <end position="72"/>
    </location>
</feature>
<proteinExistence type="predicted"/>
<reference evidence="2 3" key="1">
    <citation type="submission" date="2023-01" db="EMBL/GenBank/DDBJ databases">
        <title>Analysis of 21 Apiospora genomes using comparative genomics revels a genus with tremendous synthesis potential of carbohydrate active enzymes and secondary metabolites.</title>
        <authorList>
            <person name="Sorensen T."/>
        </authorList>
    </citation>
    <scope>NUCLEOTIDE SEQUENCE [LARGE SCALE GENOMIC DNA]</scope>
    <source>
        <strain evidence="2 3">CBS 83171</strain>
    </source>
</reference>
<dbReference type="InterPro" id="IPR010730">
    <property type="entry name" value="HET"/>
</dbReference>
<sequence length="370" mass="41589">MRLLNATTFRLENVTPEFAPQCCEIALSHGLSHVWIDTCCIDQSSSAELSEAINSMFRWYQEAEVCFAYLYDATGVQDFTESDWFNRGWTLQELIAPRAVEFYSGEWELFGDKASLTAAISAKTGIANRYLQGGDMELASVAERMSWAAERKTSRPEDIVYCLLGIFDIHMPLLYGEGEQKAFARLHSELILRTPDLSWLAWSKPATAADEQAKDHEMLRSVIAPSPSYFRNCRGIVCTDPGSIGDVITETNIGIEISLRLVKKGSQLYGLLNCQPRGDLGNVMAIPLVEYGIQYFRALHAPHLVSEEIWTQHEASRVLLSPRSRKRSSGLHEDIPYYFEKAGEHFRIVKVFPAAAWEPPGVDLSESYSS</sequence>
<evidence type="ECO:0000259" key="1">
    <source>
        <dbReference type="Pfam" id="PF06985"/>
    </source>
</evidence>
<name>A0ABR1UPV4_9PEZI</name>
<gene>
    <name evidence="2" type="ORF">PG996_010868</name>
</gene>
<comment type="caution">
    <text evidence="2">The sequence shown here is derived from an EMBL/GenBank/DDBJ whole genome shotgun (WGS) entry which is preliminary data.</text>
</comment>
<accession>A0ABR1UPV4</accession>
<dbReference type="EMBL" id="JAQQWM010000006">
    <property type="protein sequence ID" value="KAK8060938.1"/>
    <property type="molecule type" value="Genomic_DNA"/>
</dbReference>
<dbReference type="PANTHER" id="PTHR10622">
    <property type="entry name" value="HET DOMAIN-CONTAINING PROTEIN"/>
    <property type="match status" value="1"/>
</dbReference>
<evidence type="ECO:0000313" key="3">
    <source>
        <dbReference type="Proteomes" id="UP001446871"/>
    </source>
</evidence>
<dbReference type="PANTHER" id="PTHR10622:SF10">
    <property type="entry name" value="HET DOMAIN-CONTAINING PROTEIN"/>
    <property type="match status" value="1"/>
</dbReference>
<dbReference type="Proteomes" id="UP001446871">
    <property type="component" value="Unassembled WGS sequence"/>
</dbReference>
<protein>
    <recommendedName>
        <fullName evidence="1">Heterokaryon incompatibility domain-containing protein</fullName>
    </recommendedName>
</protein>
<evidence type="ECO:0000313" key="2">
    <source>
        <dbReference type="EMBL" id="KAK8060938.1"/>
    </source>
</evidence>
<dbReference type="Pfam" id="PF06985">
    <property type="entry name" value="HET"/>
    <property type="match status" value="1"/>
</dbReference>
<organism evidence="2 3">
    <name type="scientific">Apiospora saccharicola</name>
    <dbReference type="NCBI Taxonomy" id="335842"/>
    <lineage>
        <taxon>Eukaryota</taxon>
        <taxon>Fungi</taxon>
        <taxon>Dikarya</taxon>
        <taxon>Ascomycota</taxon>
        <taxon>Pezizomycotina</taxon>
        <taxon>Sordariomycetes</taxon>
        <taxon>Xylariomycetidae</taxon>
        <taxon>Amphisphaeriales</taxon>
        <taxon>Apiosporaceae</taxon>
        <taxon>Apiospora</taxon>
    </lineage>
</organism>